<evidence type="ECO:0000259" key="1">
    <source>
        <dbReference type="Pfam" id="PF10069"/>
    </source>
</evidence>
<keyword evidence="2" id="KW-0808">Transferase</keyword>
<evidence type="ECO:0000313" key="3">
    <source>
        <dbReference type="Proteomes" id="UP000196084"/>
    </source>
</evidence>
<sequence>MNGLHDALDSVRTRQKELEVYASDSEIAVELKQQFATRHVDVVSRSLAGQKPPGFAVLRTGNGDFLAALGLDRFEALISPDVLPPWEAETTDTDLTELFDFLENTLFSSYDRQQMLAAAREIEERAWRTGTGTLYTGFQTEAALSAQTDVYERLGSHHDLSVVVFLREDWDTPLENVTVVSNVAMELGVFWFVIFDGGSDGQQCALLAEEREPGSFYGFWTYERDLVDELVAYLESTYRHP</sequence>
<dbReference type="InterPro" id="IPR016954">
    <property type="entry name" value="Uncharacterised_Vng0742h"/>
</dbReference>
<accession>A0A202EDG8</accession>
<protein>
    <submittedName>
        <fullName evidence="2">Histidine kinase</fullName>
    </submittedName>
</protein>
<organism evidence="2 3">
    <name type="scientific">Natronolimnobius baerhuensis</name>
    <dbReference type="NCBI Taxonomy" id="253108"/>
    <lineage>
        <taxon>Archaea</taxon>
        <taxon>Methanobacteriati</taxon>
        <taxon>Methanobacteriota</taxon>
        <taxon>Stenosarchaea group</taxon>
        <taxon>Halobacteria</taxon>
        <taxon>Halobacteriales</taxon>
        <taxon>Natrialbaceae</taxon>
        <taxon>Natronolimnobius</taxon>
    </lineage>
</organism>
<dbReference type="RefSeq" id="WP_054863096.1">
    <property type="nucleotide sequence ID" value="NZ_MWPH01000001.1"/>
</dbReference>
<keyword evidence="2" id="KW-0418">Kinase</keyword>
<dbReference type="Pfam" id="PF10069">
    <property type="entry name" value="DICT"/>
    <property type="match status" value="1"/>
</dbReference>
<comment type="caution">
    <text evidence="2">The sequence shown here is derived from an EMBL/GenBank/DDBJ whole genome shotgun (WGS) entry which is preliminary data.</text>
</comment>
<keyword evidence="3" id="KW-1185">Reference proteome</keyword>
<dbReference type="EMBL" id="MWPH01000001">
    <property type="protein sequence ID" value="OVE86040.1"/>
    <property type="molecule type" value="Genomic_DNA"/>
</dbReference>
<proteinExistence type="predicted"/>
<dbReference type="OrthoDB" id="198447at2157"/>
<dbReference type="PIRSF" id="PIRSF030471">
    <property type="entry name" value="STR_Vng0742h_prd"/>
    <property type="match status" value="1"/>
</dbReference>
<dbReference type="AlphaFoldDB" id="A0A202EDG8"/>
<dbReference type="InterPro" id="IPR019278">
    <property type="entry name" value="DICT_dom"/>
</dbReference>
<feature type="domain" description="DICT" evidence="1">
    <location>
        <begin position="106"/>
        <end position="210"/>
    </location>
</feature>
<reference evidence="2 3" key="1">
    <citation type="submission" date="2017-02" db="EMBL/GenBank/DDBJ databases">
        <title>Natronthermophilus aegyptiacus gen. nov.,sp. nov., an aerobic, extremely halophilic alkalithermophilic archaeon isolated from the athalassohaline Wadi An Natrun, Egypt.</title>
        <authorList>
            <person name="Zhao B."/>
        </authorList>
    </citation>
    <scope>NUCLEOTIDE SEQUENCE [LARGE SCALE GENOMIC DNA]</scope>
    <source>
        <strain evidence="2 3">CGMCC 1.3597</strain>
    </source>
</reference>
<gene>
    <name evidence="2" type="ORF">B2G88_04385</name>
</gene>
<evidence type="ECO:0000313" key="2">
    <source>
        <dbReference type="EMBL" id="OVE86040.1"/>
    </source>
</evidence>
<dbReference type="Proteomes" id="UP000196084">
    <property type="component" value="Unassembled WGS sequence"/>
</dbReference>
<dbReference type="GO" id="GO:0016301">
    <property type="term" value="F:kinase activity"/>
    <property type="evidence" value="ECO:0007669"/>
    <property type="project" value="UniProtKB-KW"/>
</dbReference>
<name>A0A202EDG8_9EURY</name>